<dbReference type="GO" id="GO:0008641">
    <property type="term" value="F:ubiquitin-like modifier activating enzyme activity"/>
    <property type="evidence" value="ECO:0007669"/>
    <property type="project" value="InterPro"/>
</dbReference>
<name>A0A2L0F2U2_SORCE</name>
<feature type="region of interest" description="Disordered" evidence="1">
    <location>
        <begin position="1"/>
        <end position="25"/>
    </location>
</feature>
<dbReference type="Proteomes" id="UP000238348">
    <property type="component" value="Chromosome"/>
</dbReference>
<dbReference type="InterPro" id="IPR000594">
    <property type="entry name" value="ThiF_NAD_FAD-bd"/>
</dbReference>
<dbReference type="Gene3D" id="3.30.40.250">
    <property type="match status" value="1"/>
</dbReference>
<sequence>MAIRLPTSSTAASPLEGTAPPAPEEARETLARSRVLVVGLEPWGAVAAIELASAGAGALHVLDDRKITVDDLGPFAEADLGKERAPSLALALSRIAPRCAVTSGTLLAAADRPLVLEDTGWDLILACVSSDELLVLQSVARFAHGASVMSLSAHLEGLDAVIGPAVVPGETACWDCCRLRRLATSLEPEADHALQASLLAERPGPRTRTYLAPMPVFLGHAAALAAADLLVRRGASRLAGRFMVQNLVDPEVSLHAVLQMPWCRVCGGAAGPRRAGAARKGSSVRLSGVRDPADLRRLLAGVVDARAGIVQYLRLNPTSPALAPESPITATAILSNYTDGTAHAHRCEEPEAGTGKGVTAVEALIRAVGEAVERYSSGLFNKEELLRAPVAEMKGDFIAPERLCFYEEAQYSRPGFPYAPLDPATPIEWALGYWLDTGSPVHVPALPVYYSYCAPPEAYFCQVTSNGLAAGATLEDASMGAALELIERDAFMISWLARRPGRRILPDDALDPEVQEIARQLEERGARIELYLLEAGIAVPTVMCVGYGDGKRWPGAVVSLAAHLSPRTAIKKAILEQGQICGYVFRLMTGEEVAIPERPEDVRTLEDHAVYYIPPSRAGAFTFLRAGATVTASQLEEPEEVSLSELTRRVQAAGLRVAIVDVTSPDLAATPFRVARALGPDFQQIHFGQHAAQLANPRLRSMAPHGINPDPHPMA</sequence>
<evidence type="ECO:0000256" key="1">
    <source>
        <dbReference type="SAM" id="MobiDB-lite"/>
    </source>
</evidence>
<dbReference type="InterPro" id="IPR022291">
    <property type="entry name" value="Bacteriocin_synth_cyclodeHase"/>
</dbReference>
<protein>
    <recommendedName>
        <fullName evidence="2">YcaO domain-containing protein</fullName>
    </recommendedName>
</protein>
<gene>
    <name evidence="3" type="ORF">SOCE26_073170</name>
</gene>
<dbReference type="InterPro" id="IPR003776">
    <property type="entry name" value="YcaO-like_dom"/>
</dbReference>
<dbReference type="InterPro" id="IPR035985">
    <property type="entry name" value="Ubiquitin-activating_enz"/>
</dbReference>
<proteinExistence type="predicted"/>
<reference evidence="3 4" key="1">
    <citation type="submission" date="2015-09" db="EMBL/GenBank/DDBJ databases">
        <title>Sorangium comparison.</title>
        <authorList>
            <person name="Zaburannyi N."/>
            <person name="Bunk B."/>
            <person name="Overmann J."/>
            <person name="Mueller R."/>
        </authorList>
    </citation>
    <scope>NUCLEOTIDE SEQUENCE [LARGE SCALE GENOMIC DNA]</scope>
    <source>
        <strain evidence="3 4">So ce26</strain>
    </source>
</reference>
<dbReference type="Pfam" id="PF00899">
    <property type="entry name" value="ThiF"/>
    <property type="match status" value="1"/>
</dbReference>
<dbReference type="Gene3D" id="3.40.50.720">
    <property type="entry name" value="NAD(P)-binding Rossmann-like Domain"/>
    <property type="match status" value="1"/>
</dbReference>
<dbReference type="Gene3D" id="3.30.1330.230">
    <property type="match status" value="1"/>
</dbReference>
<dbReference type="EMBL" id="CP012673">
    <property type="protein sequence ID" value="AUX45821.1"/>
    <property type="molecule type" value="Genomic_DNA"/>
</dbReference>
<dbReference type="PROSITE" id="PS51664">
    <property type="entry name" value="YCAO"/>
    <property type="match status" value="1"/>
</dbReference>
<evidence type="ECO:0000313" key="4">
    <source>
        <dbReference type="Proteomes" id="UP000238348"/>
    </source>
</evidence>
<dbReference type="NCBIfam" id="TIGR03882">
    <property type="entry name" value="cyclo_dehyd_2"/>
    <property type="match status" value="1"/>
</dbReference>
<feature type="compositionally biased region" description="Polar residues" evidence="1">
    <location>
        <begin position="1"/>
        <end position="12"/>
    </location>
</feature>
<dbReference type="RefSeq" id="WP_104984148.1">
    <property type="nucleotide sequence ID" value="NZ_CP012673.1"/>
</dbReference>
<dbReference type="NCBIfam" id="TIGR03604">
    <property type="entry name" value="TOMM_cyclo_SagD"/>
    <property type="match status" value="1"/>
</dbReference>
<dbReference type="Pfam" id="PF02624">
    <property type="entry name" value="YcaO"/>
    <property type="match status" value="1"/>
</dbReference>
<organism evidence="3 4">
    <name type="scientific">Sorangium cellulosum</name>
    <name type="common">Polyangium cellulosum</name>
    <dbReference type="NCBI Taxonomy" id="56"/>
    <lineage>
        <taxon>Bacteria</taxon>
        <taxon>Pseudomonadati</taxon>
        <taxon>Myxococcota</taxon>
        <taxon>Polyangia</taxon>
        <taxon>Polyangiales</taxon>
        <taxon>Polyangiaceae</taxon>
        <taxon>Sorangium</taxon>
    </lineage>
</organism>
<evidence type="ECO:0000259" key="2">
    <source>
        <dbReference type="PROSITE" id="PS51664"/>
    </source>
</evidence>
<dbReference type="OrthoDB" id="109999at2"/>
<accession>A0A2L0F2U2</accession>
<dbReference type="PANTHER" id="PTHR37809">
    <property type="entry name" value="RIBOSOMAL PROTEIN S12 METHYLTHIOTRANSFERASE ACCESSORY FACTOR YCAO"/>
    <property type="match status" value="1"/>
</dbReference>
<dbReference type="AlphaFoldDB" id="A0A2L0F2U2"/>
<feature type="domain" description="YcaO" evidence="2">
    <location>
        <begin position="355"/>
        <end position="715"/>
    </location>
</feature>
<dbReference type="SUPFAM" id="SSF69572">
    <property type="entry name" value="Activating enzymes of the ubiquitin-like proteins"/>
    <property type="match status" value="1"/>
</dbReference>
<dbReference type="PANTHER" id="PTHR37809:SF1">
    <property type="entry name" value="RIBOSOMAL PROTEIN S12 METHYLTHIOTRANSFERASE ACCESSORY FACTOR YCAO"/>
    <property type="match status" value="1"/>
</dbReference>
<evidence type="ECO:0000313" key="3">
    <source>
        <dbReference type="EMBL" id="AUX45821.1"/>
    </source>
</evidence>
<dbReference type="Gene3D" id="3.30.160.660">
    <property type="match status" value="1"/>
</dbReference>
<dbReference type="InterPro" id="IPR027624">
    <property type="entry name" value="TOMM_cyclo_SagD"/>
</dbReference>